<sequence>MTSPLIGGGLWWFQWPVPSGTFYVVVLRAQRKCASDFSFCYIIIILYILFVLPSSGAVPAQNTTNGQLLVMEKSPEPVAAAGGGGGGGGSRASGLCHWTPFVSRAFLCKYTLIMMTPPLHRTSDIVYPSTGAFLPQITTKGTRNVLGEGRDPSAAAADGGDGGGDAGAGGTVSGS</sequence>
<evidence type="ECO:0000313" key="4">
    <source>
        <dbReference type="Proteomes" id="UP000247647"/>
    </source>
</evidence>
<feature type="transmembrane region" description="Helical" evidence="2">
    <location>
        <begin position="39"/>
        <end position="58"/>
    </location>
</feature>
<feature type="compositionally biased region" description="Gly residues" evidence="1">
    <location>
        <begin position="159"/>
        <end position="175"/>
    </location>
</feature>
<protein>
    <submittedName>
        <fullName evidence="3">Uncharacterized protein</fullName>
    </submittedName>
</protein>
<organism evidence="3 4">
    <name type="scientific">Aspergillus neoniger (strain CBS 115656)</name>
    <dbReference type="NCBI Taxonomy" id="1448310"/>
    <lineage>
        <taxon>Eukaryota</taxon>
        <taxon>Fungi</taxon>
        <taxon>Dikarya</taxon>
        <taxon>Ascomycota</taxon>
        <taxon>Pezizomycotina</taxon>
        <taxon>Eurotiomycetes</taxon>
        <taxon>Eurotiomycetidae</taxon>
        <taxon>Eurotiales</taxon>
        <taxon>Aspergillaceae</taxon>
        <taxon>Aspergillus</taxon>
        <taxon>Aspergillus subgen. Circumdati</taxon>
    </lineage>
</organism>
<dbReference type="Proteomes" id="UP000247647">
    <property type="component" value="Unassembled WGS sequence"/>
</dbReference>
<evidence type="ECO:0000313" key="3">
    <source>
        <dbReference type="EMBL" id="PYH28786.1"/>
    </source>
</evidence>
<dbReference type="GeneID" id="37129443"/>
<evidence type="ECO:0000256" key="1">
    <source>
        <dbReference type="SAM" id="MobiDB-lite"/>
    </source>
</evidence>
<evidence type="ECO:0000256" key="2">
    <source>
        <dbReference type="SAM" id="Phobius"/>
    </source>
</evidence>
<dbReference type="EMBL" id="KZ821503">
    <property type="protein sequence ID" value="PYH28786.1"/>
    <property type="molecule type" value="Genomic_DNA"/>
</dbReference>
<keyword evidence="2" id="KW-0472">Membrane</keyword>
<reference evidence="3" key="1">
    <citation type="submission" date="2016-12" db="EMBL/GenBank/DDBJ databases">
        <title>The genomes of Aspergillus section Nigri reveals drivers in fungal speciation.</title>
        <authorList>
            <consortium name="DOE Joint Genome Institute"/>
            <person name="Vesth T.C."/>
            <person name="Nybo J."/>
            <person name="Theobald S."/>
            <person name="Brandl J."/>
            <person name="Frisvad J.C."/>
            <person name="Nielsen K.F."/>
            <person name="Lyhne E.K."/>
            <person name="Kogle M.E."/>
            <person name="Kuo A."/>
            <person name="Riley R."/>
            <person name="Clum A."/>
            <person name="Nolan M."/>
            <person name="Lipzen A."/>
            <person name="Salamov A."/>
            <person name="Henrissat B."/>
            <person name="Wiebenga A."/>
            <person name="De Vries R.P."/>
            <person name="Grigoriev I.V."/>
            <person name="Mortensen U.H."/>
            <person name="Andersen M.R."/>
            <person name="Baker S.E."/>
        </authorList>
    </citation>
    <scope>NUCLEOTIDE SEQUENCE [LARGE SCALE GENOMIC DNA]</scope>
    <source>
        <strain evidence="3">CBS 115656</strain>
    </source>
</reference>
<dbReference type="AlphaFoldDB" id="A0A318Y369"/>
<keyword evidence="2" id="KW-1133">Transmembrane helix</keyword>
<name>A0A318Y369_ASPNB</name>
<gene>
    <name evidence="3" type="ORF">BO87DRAFT_420092</name>
</gene>
<feature type="transmembrane region" description="Helical" evidence="2">
    <location>
        <begin position="6"/>
        <end position="27"/>
    </location>
</feature>
<dbReference type="RefSeq" id="XP_025474264.1">
    <property type="nucleotide sequence ID" value="XM_025626987.1"/>
</dbReference>
<accession>A0A318Y369</accession>
<feature type="region of interest" description="Disordered" evidence="1">
    <location>
        <begin position="143"/>
        <end position="175"/>
    </location>
</feature>
<keyword evidence="4" id="KW-1185">Reference proteome</keyword>
<keyword evidence="2" id="KW-0812">Transmembrane</keyword>
<proteinExistence type="predicted"/>